<evidence type="ECO:0000313" key="2">
    <source>
        <dbReference type="EMBL" id="CAA3016727.1"/>
    </source>
</evidence>
<reference evidence="2 3" key="1">
    <citation type="submission" date="2019-12" db="EMBL/GenBank/DDBJ databases">
        <authorList>
            <person name="Alioto T."/>
            <person name="Alioto T."/>
            <person name="Gomez Garrido J."/>
        </authorList>
    </citation>
    <scope>NUCLEOTIDE SEQUENCE [LARGE SCALE GENOMIC DNA]</scope>
</reference>
<organism evidence="2 3">
    <name type="scientific">Olea europaea subsp. europaea</name>
    <dbReference type="NCBI Taxonomy" id="158383"/>
    <lineage>
        <taxon>Eukaryota</taxon>
        <taxon>Viridiplantae</taxon>
        <taxon>Streptophyta</taxon>
        <taxon>Embryophyta</taxon>
        <taxon>Tracheophyta</taxon>
        <taxon>Spermatophyta</taxon>
        <taxon>Magnoliopsida</taxon>
        <taxon>eudicotyledons</taxon>
        <taxon>Gunneridae</taxon>
        <taxon>Pentapetalae</taxon>
        <taxon>asterids</taxon>
        <taxon>lamiids</taxon>
        <taxon>Lamiales</taxon>
        <taxon>Oleaceae</taxon>
        <taxon>Oleeae</taxon>
        <taxon>Olea</taxon>
    </lineage>
</organism>
<dbReference type="Pfam" id="PF09331">
    <property type="entry name" value="DUF1985"/>
    <property type="match status" value="1"/>
</dbReference>
<keyword evidence="3" id="KW-1185">Reference proteome</keyword>
<dbReference type="AlphaFoldDB" id="A0A8S0ULJ1"/>
<sequence>MEFQFWVPENVRLPTRISQWSNLKYIKTVMDHFDDRLRDDFRNCCLRFLADVPEIQFSAQLIQVLVCQEIRCDKSHELWFNVQGHLTWFGLQKYAIVIGLHVSSFSKGDRYRKALEKRRLKEKYFKSLEKISCAQLEKTFVRASTSRADRYKLGLALIVEGVITAPDNNVGIDDDTFFPIDDLELFFSYPWVKVGYRRLLKGFRGTWARKMSDAKMKNEKDASYTIHEFSITV</sequence>
<dbReference type="OrthoDB" id="1114298at2759"/>
<dbReference type="PANTHER" id="PTHR48449">
    <property type="entry name" value="DUF1985 DOMAIN-CONTAINING PROTEIN"/>
    <property type="match status" value="1"/>
</dbReference>
<proteinExistence type="predicted"/>
<dbReference type="Proteomes" id="UP000594638">
    <property type="component" value="Unassembled WGS sequence"/>
</dbReference>
<feature type="domain" description="DUF1985" evidence="1">
    <location>
        <begin position="67"/>
        <end position="200"/>
    </location>
</feature>
<comment type="caution">
    <text evidence="2">The sequence shown here is derived from an EMBL/GenBank/DDBJ whole genome shotgun (WGS) entry which is preliminary data.</text>
</comment>
<dbReference type="InterPro" id="IPR015410">
    <property type="entry name" value="DUF1985"/>
</dbReference>
<evidence type="ECO:0000313" key="3">
    <source>
        <dbReference type="Proteomes" id="UP000594638"/>
    </source>
</evidence>
<gene>
    <name evidence="2" type="ORF">OLEA9_A012286</name>
</gene>
<dbReference type="PANTHER" id="PTHR48449:SF1">
    <property type="entry name" value="DUF1985 DOMAIN-CONTAINING PROTEIN"/>
    <property type="match status" value="1"/>
</dbReference>
<name>A0A8S0ULJ1_OLEEU</name>
<dbReference type="EMBL" id="CACTIH010007641">
    <property type="protein sequence ID" value="CAA3016727.1"/>
    <property type="molecule type" value="Genomic_DNA"/>
</dbReference>
<evidence type="ECO:0000259" key="1">
    <source>
        <dbReference type="Pfam" id="PF09331"/>
    </source>
</evidence>
<protein>
    <recommendedName>
        <fullName evidence="1">DUF1985 domain-containing protein</fullName>
    </recommendedName>
</protein>
<accession>A0A8S0ULJ1</accession>
<dbReference type="Gramene" id="OE9A012286T1">
    <property type="protein sequence ID" value="OE9A012286C1"/>
    <property type="gene ID" value="OE9A012286"/>
</dbReference>